<proteinExistence type="predicted"/>
<organism evidence="2 3">
    <name type="scientific">Limnobacter profundi</name>
    <dbReference type="NCBI Taxonomy" id="2732163"/>
    <lineage>
        <taxon>Bacteria</taxon>
        <taxon>Pseudomonadati</taxon>
        <taxon>Pseudomonadota</taxon>
        <taxon>Betaproteobacteria</taxon>
        <taxon>Burkholderiales</taxon>
        <taxon>Burkholderiaceae</taxon>
        <taxon>Limnobacter</taxon>
    </lineage>
</organism>
<sequence>MEASSSFPLISSSLCHSPDHTQNLLLNPLITTALESALPGIDANKLIHALDTLLGGRGNYTLVGSASMHLHALEHPNATCALPMPHDLDVVVNDTAIRRVELANTETLGGLNLKRDANFAHVLHMPRDNAPDLKIDIVHSSTPGFLKYQFNPHTIHGLQTGMLADCLADYKARRTDQEFVEQCGGQTQANAKVQPWLDYFDKCRHDAGTVLPRNIAKRRLAESPGSSPEQGPDGPSVSRPAARILKFGL</sequence>
<keyword evidence="3" id="KW-1185">Reference proteome</keyword>
<evidence type="ECO:0008006" key="4">
    <source>
        <dbReference type="Google" id="ProtNLM"/>
    </source>
</evidence>
<name>A0ABX6N6F3_9BURK</name>
<evidence type="ECO:0000256" key="1">
    <source>
        <dbReference type="SAM" id="MobiDB-lite"/>
    </source>
</evidence>
<reference evidence="2 3" key="1">
    <citation type="submission" date="2020-05" db="EMBL/GenBank/DDBJ databases">
        <title>Compete genome of Limnobacter sp. SAORIC-580.</title>
        <authorList>
            <person name="Song J."/>
            <person name="Cho J.-C."/>
        </authorList>
    </citation>
    <scope>NUCLEOTIDE SEQUENCE [LARGE SCALE GENOMIC DNA]</scope>
    <source>
        <strain evidence="2 3">SAORIC-580</strain>
    </source>
</reference>
<gene>
    <name evidence="2" type="ORF">HKT17_04160</name>
</gene>
<evidence type="ECO:0000313" key="2">
    <source>
        <dbReference type="EMBL" id="QJR28957.1"/>
    </source>
</evidence>
<protein>
    <recommendedName>
        <fullName evidence="4">Nucleotidyl transferase AbiEii/AbiGii toxin family protein</fullName>
    </recommendedName>
</protein>
<dbReference type="Proteomes" id="UP000501130">
    <property type="component" value="Chromosome"/>
</dbReference>
<accession>A0ABX6N6F3</accession>
<feature type="region of interest" description="Disordered" evidence="1">
    <location>
        <begin position="220"/>
        <end position="240"/>
    </location>
</feature>
<dbReference type="RefSeq" id="WP_171098052.1">
    <property type="nucleotide sequence ID" value="NZ_CP053084.1"/>
</dbReference>
<dbReference type="EMBL" id="CP053084">
    <property type="protein sequence ID" value="QJR28957.1"/>
    <property type="molecule type" value="Genomic_DNA"/>
</dbReference>
<evidence type="ECO:0000313" key="3">
    <source>
        <dbReference type="Proteomes" id="UP000501130"/>
    </source>
</evidence>